<dbReference type="PANTHER" id="PTHR39466:SF1">
    <property type="entry name" value="RGS DOMAIN-CONTAINING PROTEIN"/>
    <property type="match status" value="1"/>
</dbReference>
<keyword evidence="2" id="KW-0812">Transmembrane</keyword>
<name>S8EJB5_FOMSC</name>
<keyword evidence="2" id="KW-1133">Transmembrane helix</keyword>
<dbReference type="eggNOG" id="ENOG502S60R">
    <property type="taxonomic scope" value="Eukaryota"/>
</dbReference>
<feature type="transmembrane region" description="Helical" evidence="2">
    <location>
        <begin position="270"/>
        <end position="289"/>
    </location>
</feature>
<feature type="compositionally biased region" description="Acidic residues" evidence="1">
    <location>
        <begin position="453"/>
        <end position="468"/>
    </location>
</feature>
<sequence length="778" mass="85264">MSSSGAPTYPKPVLVSNQRVPGVPSALPAPVQSQPKTTRLSLKALVSLPTRLFNPPLARGQLPTFGVIPRFEIGLDDILDRKHLPPLGLKDFEEWLLFVEQNAENLARPRYFILWLREYSQNYGEWVRKSRLARMSSYNGTPRREYRTPQTTLPANPELSYSYSRAKRTFLTPNGDYELDVPSDILAPFHTSSPSSLAGSPEEKSDAEHEAWSQSTCVWGVDGHSVPPPDPAVFNELAEVVREMLTESLQRFVLATYNNVGTPRAVCGSAGGIVIGMAGSIPLIINFAVRGNRWWRLAAIPGMWAGLTIFVSAMYGVCMMIYIFGDLRQLRSFELVRPPISDPQPHPSPSGSVTSLFQPRPAPNAPIQIQFNVPFRTPRRQSSMPEISRPIPVKPVDLGGRTTVSSEKPRLSIITPASRFSEDSAVQMPQQVFTRPERASQECDIEIASVQYTDEDEAHDSGYEDGDERSEHRAPVPTPCIEISEAFYDEHPAPEGPATASFPIGRPPLWPDYEDGEVTATATASFIHPFSYDIKGEAGDDVEAGRSIASRQPVDPFDFDALPPKRPRFANARYRGQVNRHLFGEQTDGQNTRDSGKLLGAMDSLDKWVSLGPKGVLSRWQTKCSPGNVVRVHIEREVNGVPVCIADIEKEKGWGIGWGVAADSSEGEMSPTGTIGNSAFTFPNLVPSVTVASPTTPTVVSECYAEPSLGKEEADVKVGWTVRFRKVRAVPAFAVPLTPVLNPVVTRAQWEIVVRSALIAAVVVCVVVGGLTGAPVPR</sequence>
<dbReference type="InParanoid" id="S8EJB5"/>
<feature type="transmembrane region" description="Helical" evidence="2">
    <location>
        <begin position="752"/>
        <end position="774"/>
    </location>
</feature>
<evidence type="ECO:0000256" key="2">
    <source>
        <dbReference type="SAM" id="Phobius"/>
    </source>
</evidence>
<proteinExistence type="predicted"/>
<protein>
    <recommendedName>
        <fullName evidence="5">RGS domain-containing protein</fullName>
    </recommendedName>
</protein>
<dbReference type="PANTHER" id="PTHR39466">
    <property type="entry name" value="RGS DOMAIN-CONTAINING PROTEIN"/>
    <property type="match status" value="1"/>
</dbReference>
<dbReference type="AlphaFoldDB" id="S8EJB5"/>
<dbReference type="Proteomes" id="UP000015241">
    <property type="component" value="Unassembled WGS sequence"/>
</dbReference>
<reference evidence="3 4" key="1">
    <citation type="journal article" date="2012" name="Science">
        <title>The Paleozoic origin of enzymatic lignin decomposition reconstructed from 31 fungal genomes.</title>
        <authorList>
            <person name="Floudas D."/>
            <person name="Binder M."/>
            <person name="Riley R."/>
            <person name="Barry K."/>
            <person name="Blanchette R.A."/>
            <person name="Henrissat B."/>
            <person name="Martinez A.T."/>
            <person name="Otillar R."/>
            <person name="Spatafora J.W."/>
            <person name="Yadav J.S."/>
            <person name="Aerts A."/>
            <person name="Benoit I."/>
            <person name="Boyd A."/>
            <person name="Carlson A."/>
            <person name="Copeland A."/>
            <person name="Coutinho P.M."/>
            <person name="de Vries R.P."/>
            <person name="Ferreira P."/>
            <person name="Findley K."/>
            <person name="Foster B."/>
            <person name="Gaskell J."/>
            <person name="Glotzer D."/>
            <person name="Gorecki P."/>
            <person name="Heitman J."/>
            <person name="Hesse C."/>
            <person name="Hori C."/>
            <person name="Igarashi K."/>
            <person name="Jurgens J.A."/>
            <person name="Kallen N."/>
            <person name="Kersten P."/>
            <person name="Kohler A."/>
            <person name="Kuees U."/>
            <person name="Kumar T.K.A."/>
            <person name="Kuo A."/>
            <person name="LaButti K."/>
            <person name="Larrondo L.F."/>
            <person name="Lindquist E."/>
            <person name="Ling A."/>
            <person name="Lombard V."/>
            <person name="Lucas S."/>
            <person name="Lundell T."/>
            <person name="Martin R."/>
            <person name="McLaughlin D.J."/>
            <person name="Morgenstern I."/>
            <person name="Morin E."/>
            <person name="Murat C."/>
            <person name="Nagy L.G."/>
            <person name="Nolan M."/>
            <person name="Ohm R.A."/>
            <person name="Patyshakuliyeva A."/>
            <person name="Rokas A."/>
            <person name="Ruiz-Duenas F.J."/>
            <person name="Sabat G."/>
            <person name="Salamov A."/>
            <person name="Samejima M."/>
            <person name="Schmutz J."/>
            <person name="Slot J.C."/>
            <person name="St John F."/>
            <person name="Stenlid J."/>
            <person name="Sun H."/>
            <person name="Sun S."/>
            <person name="Syed K."/>
            <person name="Tsang A."/>
            <person name="Wiebenga A."/>
            <person name="Young D."/>
            <person name="Pisabarro A."/>
            <person name="Eastwood D.C."/>
            <person name="Martin F."/>
            <person name="Cullen D."/>
            <person name="Grigoriev I.V."/>
            <person name="Hibbett D.S."/>
        </authorList>
    </citation>
    <scope>NUCLEOTIDE SEQUENCE</scope>
    <source>
        <strain evidence="4">FP-58527</strain>
    </source>
</reference>
<dbReference type="HOGENOM" id="CLU_008678_0_0_1"/>
<dbReference type="STRING" id="743788.S8EJB5"/>
<feature type="region of interest" description="Disordered" evidence="1">
    <location>
        <begin position="453"/>
        <end position="475"/>
    </location>
</feature>
<keyword evidence="2" id="KW-0472">Membrane</keyword>
<feature type="region of interest" description="Disordered" evidence="1">
    <location>
        <begin position="338"/>
        <end position="359"/>
    </location>
</feature>
<dbReference type="EMBL" id="KE504124">
    <property type="protein sequence ID" value="EPT05217.1"/>
    <property type="molecule type" value="Genomic_DNA"/>
</dbReference>
<evidence type="ECO:0008006" key="5">
    <source>
        <dbReference type="Google" id="ProtNLM"/>
    </source>
</evidence>
<gene>
    <name evidence="3" type="ORF">FOMPIDRAFT_125316</name>
</gene>
<dbReference type="OrthoDB" id="3232309at2759"/>
<feature type="region of interest" description="Disordered" evidence="1">
    <location>
        <begin position="380"/>
        <end position="407"/>
    </location>
</feature>
<evidence type="ECO:0000256" key="1">
    <source>
        <dbReference type="SAM" id="MobiDB-lite"/>
    </source>
</evidence>
<keyword evidence="4" id="KW-1185">Reference proteome</keyword>
<accession>S8EJB5</accession>
<feature type="transmembrane region" description="Helical" evidence="2">
    <location>
        <begin position="301"/>
        <end position="324"/>
    </location>
</feature>
<organism evidence="3 4">
    <name type="scientific">Fomitopsis schrenkii</name>
    <name type="common">Brown rot fungus</name>
    <dbReference type="NCBI Taxonomy" id="2126942"/>
    <lineage>
        <taxon>Eukaryota</taxon>
        <taxon>Fungi</taxon>
        <taxon>Dikarya</taxon>
        <taxon>Basidiomycota</taxon>
        <taxon>Agaricomycotina</taxon>
        <taxon>Agaricomycetes</taxon>
        <taxon>Polyporales</taxon>
        <taxon>Fomitopsis</taxon>
    </lineage>
</organism>
<evidence type="ECO:0000313" key="4">
    <source>
        <dbReference type="Proteomes" id="UP000015241"/>
    </source>
</evidence>
<evidence type="ECO:0000313" key="3">
    <source>
        <dbReference type="EMBL" id="EPT05217.1"/>
    </source>
</evidence>